<dbReference type="Pfam" id="PF13529">
    <property type="entry name" value="Peptidase_C39_2"/>
    <property type="match status" value="1"/>
</dbReference>
<proteinExistence type="predicted"/>
<dbReference type="Gene3D" id="3.90.70.10">
    <property type="entry name" value="Cysteine proteinases"/>
    <property type="match status" value="1"/>
</dbReference>
<evidence type="ECO:0000313" key="2">
    <source>
        <dbReference type="EMBL" id="QNM10378.1"/>
    </source>
</evidence>
<name>A0A7G9GHU6_9FIRM</name>
<dbReference type="EMBL" id="CP060635">
    <property type="protein sequence ID" value="QNM10378.1"/>
    <property type="molecule type" value="Genomic_DNA"/>
</dbReference>
<accession>A0A7G9GHU6</accession>
<dbReference type="InterPro" id="IPR039564">
    <property type="entry name" value="Peptidase_C39-like"/>
</dbReference>
<organism evidence="2 3">
    <name type="scientific">Wansuia hejianensis</name>
    <dbReference type="NCBI Taxonomy" id="2763667"/>
    <lineage>
        <taxon>Bacteria</taxon>
        <taxon>Bacillati</taxon>
        <taxon>Bacillota</taxon>
        <taxon>Clostridia</taxon>
        <taxon>Lachnospirales</taxon>
        <taxon>Lachnospiraceae</taxon>
        <taxon>Wansuia</taxon>
    </lineage>
</organism>
<reference evidence="2 3" key="1">
    <citation type="submission" date="2020-08" db="EMBL/GenBank/DDBJ databases">
        <authorList>
            <person name="Liu C."/>
            <person name="Sun Q."/>
        </authorList>
    </citation>
    <scope>NUCLEOTIDE SEQUENCE [LARGE SCALE GENOMIC DNA]</scope>
    <source>
        <strain evidence="2 3">NSJ-29</strain>
    </source>
</reference>
<evidence type="ECO:0000313" key="3">
    <source>
        <dbReference type="Proteomes" id="UP000515860"/>
    </source>
</evidence>
<dbReference type="Proteomes" id="UP000515860">
    <property type="component" value="Chromosome"/>
</dbReference>
<dbReference type="AlphaFoldDB" id="A0A7G9GHU6"/>
<sequence>MAGNDDKVKKLLEQMDQYPEGILEMVANNLETIDFALDYPEKKNMAPADTIGEIERGEIPELLQWDERWGYSSYGDGVLGYTGCGPTALCMVIAGLTGDSSVTPSQIARFADENGYYAEGQGTCWSLMTEGCKNFGVQGRELGLDKNLIYAELEAGNPIICSMKPGDFTTKGHFIVLTGVVDGKIQINDPNSMERSSRLWDYGTIEYQINNLWTFSAIWGGMSG</sequence>
<dbReference type="KEGG" id="whj:H9Q79_00700"/>
<keyword evidence="3" id="KW-1185">Reference proteome</keyword>
<gene>
    <name evidence="2" type="ORF">H9Q79_00700</name>
</gene>
<protein>
    <submittedName>
        <fullName evidence="2">C39 family peptidase</fullName>
    </submittedName>
</protein>
<feature type="domain" description="Peptidase C39-like" evidence="1">
    <location>
        <begin position="59"/>
        <end position="191"/>
    </location>
</feature>
<evidence type="ECO:0000259" key="1">
    <source>
        <dbReference type="Pfam" id="PF13529"/>
    </source>
</evidence>